<feature type="region of interest" description="Disordered" evidence="1">
    <location>
        <begin position="116"/>
        <end position="135"/>
    </location>
</feature>
<dbReference type="STRING" id="6313.A0A0K0DMJ1"/>
<organism evidence="2 3">
    <name type="scientific">Angiostrongylus cantonensis</name>
    <name type="common">Rat lungworm</name>
    <dbReference type="NCBI Taxonomy" id="6313"/>
    <lineage>
        <taxon>Eukaryota</taxon>
        <taxon>Metazoa</taxon>
        <taxon>Ecdysozoa</taxon>
        <taxon>Nematoda</taxon>
        <taxon>Chromadorea</taxon>
        <taxon>Rhabditida</taxon>
        <taxon>Rhabditina</taxon>
        <taxon>Rhabditomorpha</taxon>
        <taxon>Strongyloidea</taxon>
        <taxon>Metastrongylidae</taxon>
        <taxon>Angiostrongylus</taxon>
    </lineage>
</organism>
<dbReference type="AlphaFoldDB" id="A0A0K0DMJ1"/>
<evidence type="ECO:0000256" key="1">
    <source>
        <dbReference type="SAM" id="MobiDB-lite"/>
    </source>
</evidence>
<evidence type="ECO:0000313" key="3">
    <source>
        <dbReference type="WBParaSite" id="ACAC_0001291001-mRNA-1"/>
    </source>
</evidence>
<protein>
    <submittedName>
        <fullName evidence="3">Uncharacterized protein</fullName>
    </submittedName>
</protein>
<reference evidence="3" key="2">
    <citation type="submission" date="2017-02" db="UniProtKB">
        <authorList>
            <consortium name="WormBaseParasite"/>
        </authorList>
    </citation>
    <scope>IDENTIFICATION</scope>
</reference>
<keyword evidence="2" id="KW-1185">Reference proteome</keyword>
<name>A0A0K0DMJ1_ANGCA</name>
<evidence type="ECO:0000313" key="2">
    <source>
        <dbReference type="Proteomes" id="UP000035642"/>
    </source>
</evidence>
<sequence length="135" mass="15193">MYVEYTVKKFDYLLVQQQFRRVNKLPTSKSPSCQDSAASVTTCVNAEYVIPAEEASSEVTVDMPEDNEPITVVEAPRIKSQMGTFDPTVCDLSYQWLHSKTKQGMKHARKCNTVSSNSGLFTETTEDNVSRRESV</sequence>
<dbReference type="Proteomes" id="UP000035642">
    <property type="component" value="Unassembled WGS sequence"/>
</dbReference>
<accession>A0A0K0DMJ1</accession>
<dbReference type="WBParaSite" id="ACAC_0001291001-mRNA-1">
    <property type="protein sequence ID" value="ACAC_0001291001-mRNA-1"/>
    <property type="gene ID" value="ACAC_0001291001"/>
</dbReference>
<reference evidence="2" key="1">
    <citation type="submission" date="2012-09" db="EMBL/GenBank/DDBJ databases">
        <authorList>
            <person name="Martin A.A."/>
        </authorList>
    </citation>
    <scope>NUCLEOTIDE SEQUENCE</scope>
</reference>
<proteinExistence type="predicted"/>